<dbReference type="InterPro" id="IPR032466">
    <property type="entry name" value="Metal_Hydrolase"/>
</dbReference>
<dbReference type="AlphaFoldDB" id="A0A1M6P589"/>
<dbReference type="SUPFAM" id="SSF51338">
    <property type="entry name" value="Composite domain of metallo-dependent hydrolases"/>
    <property type="match status" value="1"/>
</dbReference>
<name>A0A1M6P589_9FLAO</name>
<feature type="domain" description="Amidohydrolase-related" evidence="1">
    <location>
        <begin position="363"/>
        <end position="463"/>
    </location>
</feature>
<organism evidence="3 4">
    <name type="scientific">Flagellimonas taeanensis</name>
    <dbReference type="NCBI Taxonomy" id="1005926"/>
    <lineage>
        <taxon>Bacteria</taxon>
        <taxon>Pseudomonadati</taxon>
        <taxon>Bacteroidota</taxon>
        <taxon>Flavobacteriia</taxon>
        <taxon>Flavobacteriales</taxon>
        <taxon>Flavobacteriaceae</taxon>
        <taxon>Flagellimonas</taxon>
    </lineage>
</organism>
<comment type="caution">
    <text evidence="3">The sequence shown here is derived from an EMBL/GenBank/DDBJ whole genome shotgun (WGS) entry which is preliminary data.</text>
</comment>
<dbReference type="Gene3D" id="3.40.50.10910">
    <property type="entry name" value="Amidohydrolase"/>
    <property type="match status" value="1"/>
</dbReference>
<dbReference type="EMBL" id="FRAT01000001">
    <property type="protein sequence ID" value="SHK03056.1"/>
    <property type="molecule type" value="Genomic_DNA"/>
</dbReference>
<dbReference type="RefSeq" id="WP_072875623.1">
    <property type="nucleotide sequence ID" value="NZ_FOKU01000001.1"/>
</dbReference>
<reference evidence="3 4" key="1">
    <citation type="submission" date="2016-11" db="EMBL/GenBank/DDBJ databases">
        <authorList>
            <person name="Varghese N."/>
            <person name="Submissions S."/>
        </authorList>
    </citation>
    <scope>NUCLEOTIDE SEQUENCE [LARGE SCALE GENOMIC DNA]</scope>
    <source>
        <strain evidence="3 4">CGMCC 1.12174</strain>
        <strain evidence="2 5">DSM 26351</strain>
    </source>
</reference>
<evidence type="ECO:0000313" key="2">
    <source>
        <dbReference type="EMBL" id="SFB66333.1"/>
    </source>
</evidence>
<dbReference type="STRING" id="1055723.SAMN05216293_0037"/>
<dbReference type="Gene3D" id="2.30.40.10">
    <property type="entry name" value="Urease, subunit C, domain 1"/>
    <property type="match status" value="2"/>
</dbReference>
<dbReference type="PROSITE" id="PS51257">
    <property type="entry name" value="PROKAR_LIPOPROTEIN"/>
    <property type="match status" value="1"/>
</dbReference>
<dbReference type="OrthoDB" id="9815657at2"/>
<dbReference type="InterPro" id="IPR051781">
    <property type="entry name" value="Metallo-dep_Hydrolase"/>
</dbReference>
<keyword evidence="5" id="KW-1185">Reference proteome</keyword>
<dbReference type="GO" id="GO:0016810">
    <property type="term" value="F:hydrolase activity, acting on carbon-nitrogen (but not peptide) bonds"/>
    <property type="evidence" value="ECO:0007669"/>
    <property type="project" value="InterPro"/>
</dbReference>
<dbReference type="Proteomes" id="UP000184031">
    <property type="component" value="Unassembled WGS sequence"/>
</dbReference>
<dbReference type="Pfam" id="PF01979">
    <property type="entry name" value="Amidohydro_1"/>
    <property type="match status" value="1"/>
</dbReference>
<proteinExistence type="predicted"/>
<dbReference type="Gene3D" id="3.30.110.90">
    <property type="entry name" value="Amidohydrolase"/>
    <property type="match status" value="2"/>
</dbReference>
<dbReference type="Gene3D" id="1.20.58.520">
    <property type="entry name" value="Amidohydrolase"/>
    <property type="match status" value="1"/>
</dbReference>
<protein>
    <submittedName>
        <fullName evidence="3">Amidohydrolase family protein</fullName>
    </submittedName>
</protein>
<accession>A0A1M6P589</accession>
<evidence type="ECO:0000313" key="5">
    <source>
        <dbReference type="Proteomes" id="UP000198940"/>
    </source>
</evidence>
<dbReference type="InterPro" id="IPR006680">
    <property type="entry name" value="Amidohydro-rel"/>
</dbReference>
<dbReference type="InterPro" id="IPR011059">
    <property type="entry name" value="Metal-dep_hydrolase_composite"/>
</dbReference>
<dbReference type="SUPFAM" id="SSF51556">
    <property type="entry name" value="Metallo-dependent hydrolases"/>
    <property type="match status" value="1"/>
</dbReference>
<evidence type="ECO:0000259" key="1">
    <source>
        <dbReference type="Pfam" id="PF01979"/>
    </source>
</evidence>
<evidence type="ECO:0000313" key="4">
    <source>
        <dbReference type="Proteomes" id="UP000184031"/>
    </source>
</evidence>
<evidence type="ECO:0000313" key="3">
    <source>
        <dbReference type="EMBL" id="SHK03056.1"/>
    </source>
</evidence>
<dbReference type="EMBL" id="FOKU01000001">
    <property type="protein sequence ID" value="SFB66333.1"/>
    <property type="molecule type" value="Genomic_DNA"/>
</dbReference>
<dbReference type="Proteomes" id="UP000198940">
    <property type="component" value="Unassembled WGS sequence"/>
</dbReference>
<dbReference type="PANTHER" id="PTHR43135">
    <property type="entry name" value="ALPHA-D-RIBOSE 1-METHYLPHOSPHONATE 5-TRIPHOSPHATE DIPHOSPHATASE"/>
    <property type="match status" value="1"/>
</dbReference>
<gene>
    <name evidence="2" type="ORF">SAMN04487891_10137</name>
    <name evidence="3" type="ORF">SAMN05216293_0037</name>
</gene>
<dbReference type="PANTHER" id="PTHR43135:SF3">
    <property type="entry name" value="ALPHA-D-RIBOSE 1-METHYLPHOSPHONATE 5-TRIPHOSPHATE DIPHOSPHATASE"/>
    <property type="match status" value="1"/>
</dbReference>
<sequence length="487" mass="54920">MRKQVTCWAVCALTIFSCQRREQVKGDLLIKDVQIVDVESGKILPRKNIVVTGQRIVRIDSIGSAIDYEVAQTFEASGKYIMPGLWDMHAHPDDPEVWRMDPQPEKRDLLLPLFVVNGVMGIRDMAGSLDVVKTWREKYRSRELLVPKIYAGGPLLDGPDPMWDGSVGIDSPEQVKHVVDSLIVEGVDFLKVYSLLPRDIYFQLSQYANEIGFPFAGHVPFTVSPSEAAMIGMKSQEHLLEILKECADRPSGEFMEGIRKMKNGIDRSNAMNAHRLSTFDEVRADSLYSLFVQEKIWHCPTLSMWRKNAWYEEELSKDKALLAFLPQYLQAYWTPEVNDHLTHRDNEKFIETKKKLYSLYLQMVKRMHEKGVMLLAGTDMGANPLCFPGVGVHNELEDFVQAGLSPAEALRTATINPALFFGIKADYGTVEVGKIANLVLLDNDPLGNIQNIRAIDAVVYDGVLIDATGIEKIKKNIQDAHKGTLDR</sequence>